<keyword evidence="4" id="KW-0547">Nucleotide-binding</keyword>
<keyword evidence="3" id="KW-0808">Transferase</keyword>
<protein>
    <submittedName>
        <fullName evidence="9">Atypical kinase COQ8B, mitochondrial</fullName>
    </submittedName>
</protein>
<gene>
    <name evidence="9" type="primary">LOC115878375</name>
</gene>
<evidence type="ECO:0000256" key="5">
    <source>
        <dbReference type="ARBA" id="ARBA00022840"/>
    </source>
</evidence>
<dbReference type="InterPro" id="IPR051409">
    <property type="entry name" value="Atypical_kinase_ADCK"/>
</dbReference>
<dbReference type="OrthoDB" id="201153at2759"/>
<dbReference type="InterPro" id="IPR011009">
    <property type="entry name" value="Kinase-like_dom_sf"/>
</dbReference>
<dbReference type="AlphaFoldDB" id="A0A6J2XIG8"/>
<dbReference type="GO" id="GO:0016301">
    <property type="term" value="F:kinase activity"/>
    <property type="evidence" value="ECO:0007669"/>
    <property type="project" value="UniProtKB-KW"/>
</dbReference>
<dbReference type="InterPro" id="IPR004147">
    <property type="entry name" value="ABC1_dom"/>
</dbReference>
<dbReference type="PANTHER" id="PTHR43851:SF3">
    <property type="entry name" value="COENZYME Q8"/>
    <property type="match status" value="1"/>
</dbReference>
<accession>A0A6J2XIG8</accession>
<organism evidence="8 9">
    <name type="scientific">Sitophilus oryzae</name>
    <name type="common">Rice weevil</name>
    <name type="synonym">Curculio oryzae</name>
    <dbReference type="NCBI Taxonomy" id="7048"/>
    <lineage>
        <taxon>Eukaryota</taxon>
        <taxon>Metazoa</taxon>
        <taxon>Ecdysozoa</taxon>
        <taxon>Arthropoda</taxon>
        <taxon>Hexapoda</taxon>
        <taxon>Insecta</taxon>
        <taxon>Pterygota</taxon>
        <taxon>Neoptera</taxon>
        <taxon>Endopterygota</taxon>
        <taxon>Coleoptera</taxon>
        <taxon>Polyphaga</taxon>
        <taxon>Cucujiformia</taxon>
        <taxon>Curculionidae</taxon>
        <taxon>Dryophthorinae</taxon>
        <taxon>Sitophilus</taxon>
    </lineage>
</organism>
<dbReference type="CDD" id="cd13970">
    <property type="entry name" value="ABC1_ADCK3"/>
    <property type="match status" value="1"/>
</dbReference>
<name>A0A6J2XIG8_SITOR</name>
<feature type="domain" description="ABC1 atypical kinase-like" evidence="7">
    <location>
        <begin position="324"/>
        <end position="563"/>
    </location>
</feature>
<dbReference type="SUPFAM" id="SSF56112">
    <property type="entry name" value="Protein kinase-like (PK-like)"/>
    <property type="match status" value="1"/>
</dbReference>
<keyword evidence="9" id="KW-0418">Kinase</keyword>
<dbReference type="FunCoup" id="A0A6J2XIG8">
    <property type="interactions" value="1038"/>
</dbReference>
<comment type="pathway">
    <text evidence="1">Cofactor biosynthesis; ubiquinone biosynthesis.</text>
</comment>
<dbReference type="RefSeq" id="XP_030750710.1">
    <property type="nucleotide sequence ID" value="XM_030894850.1"/>
</dbReference>
<evidence type="ECO:0000259" key="7">
    <source>
        <dbReference type="Pfam" id="PF03109"/>
    </source>
</evidence>
<dbReference type="Pfam" id="PF03109">
    <property type="entry name" value="ABC1"/>
    <property type="match status" value="1"/>
</dbReference>
<dbReference type="InParanoid" id="A0A6J2XIG8"/>
<keyword evidence="8" id="KW-1185">Reference proteome</keyword>
<evidence type="ECO:0000256" key="6">
    <source>
        <dbReference type="SAM" id="MobiDB-lite"/>
    </source>
</evidence>
<evidence type="ECO:0000313" key="9">
    <source>
        <dbReference type="RefSeq" id="XP_030750710.1"/>
    </source>
</evidence>
<dbReference type="CTD" id="32239"/>
<comment type="similarity">
    <text evidence="2">Belongs to the protein kinase superfamily. ADCK protein kinase family.</text>
</comment>
<dbReference type="Proteomes" id="UP000504635">
    <property type="component" value="Unplaced"/>
</dbReference>
<dbReference type="KEGG" id="soy:115878375"/>
<proteinExistence type="inferred from homology"/>
<evidence type="ECO:0000256" key="3">
    <source>
        <dbReference type="ARBA" id="ARBA00022679"/>
    </source>
</evidence>
<dbReference type="PANTHER" id="PTHR43851">
    <property type="match status" value="1"/>
</dbReference>
<feature type="region of interest" description="Disordered" evidence="6">
    <location>
        <begin position="187"/>
        <end position="208"/>
    </location>
</feature>
<dbReference type="GeneID" id="115878375"/>
<evidence type="ECO:0000256" key="2">
    <source>
        <dbReference type="ARBA" id="ARBA00009670"/>
    </source>
</evidence>
<sequence>MSTSKDISGILRALKLIIEAQIKLQKENLDHICKTSSFKPLIRQCIEDSQNLQRSVTAKNVEGLANDIKDGVERLNVVAQGLKVYADLSLGSAPSKIDSKEHIHIKNFAIKPVIPDPVVQPQIHQAQLFTRIAPVEVSDNNSINLSKLSSNRESISSYEYQIKLTESDKKLLQRLDMEHRAKLVKQVEKERQNEQKDNEKTVGETIQESKIRPIVVPHPKSKVQLTDTAKQQKVPSSKIGRMWSFGTLAAGLSIGTAAEYLKKAFTVDDVATDGTNIMLNEANMKRIVDTLCKVRGAALKLGQILSIQDDSIINPELAKALERVRKSADFMPDWQLDQVITSELGSEWRKKFTEFRDKPFAAASIGQVHYGKLDDGREIAIKVQYPGVDKAIENDLDMLGGIMNMWNIFPKGMFLDNLMTVAKRELAWEVDYIREAICTRKFKEILNSYNEYYVPDVVNTLSTKKVLTTELLNGIPVDQCFDMDYESRHLIGEKVLDLCLLELMRFNYMQTDPNWANFLYNPTKKQLLLLDFGASREYSKEFMDKYVVILKAACDGDTDTVLKKSRDIGFLTGYESKIMEEAHVDSVMMLGEIFRTEGAYDFAQQNLTYRIQNLAQTMLVHRLCPPPEEVYSLHRKLSGVFLLLSKLKVKVNCRDKFLALYEEYIRKN</sequence>
<keyword evidence="5" id="KW-0067">ATP-binding</keyword>
<evidence type="ECO:0000313" key="8">
    <source>
        <dbReference type="Proteomes" id="UP000504635"/>
    </source>
</evidence>
<dbReference type="GO" id="GO:0006744">
    <property type="term" value="P:ubiquinone biosynthetic process"/>
    <property type="evidence" value="ECO:0007669"/>
    <property type="project" value="TreeGrafter"/>
</dbReference>
<evidence type="ECO:0000256" key="1">
    <source>
        <dbReference type="ARBA" id="ARBA00004749"/>
    </source>
</evidence>
<evidence type="ECO:0000256" key="4">
    <source>
        <dbReference type="ARBA" id="ARBA00022741"/>
    </source>
</evidence>
<dbReference type="InterPro" id="IPR034646">
    <property type="entry name" value="ADCK3_dom"/>
</dbReference>
<reference evidence="9" key="1">
    <citation type="submission" date="2025-08" db="UniProtKB">
        <authorList>
            <consortium name="RefSeq"/>
        </authorList>
    </citation>
    <scope>IDENTIFICATION</scope>
    <source>
        <tissue evidence="9">Gonads</tissue>
    </source>
</reference>
<dbReference type="GO" id="GO:0005524">
    <property type="term" value="F:ATP binding"/>
    <property type="evidence" value="ECO:0007669"/>
    <property type="project" value="UniProtKB-KW"/>
</dbReference>